<keyword evidence="1" id="KW-1133">Transmembrane helix</keyword>
<dbReference type="InterPro" id="IPR003425">
    <property type="entry name" value="CCB3/YggT"/>
</dbReference>
<keyword evidence="1" id="KW-0812">Transmembrane</keyword>
<dbReference type="OrthoDB" id="9806665at2"/>
<evidence type="ECO:0000256" key="1">
    <source>
        <dbReference type="SAM" id="Phobius"/>
    </source>
</evidence>
<protein>
    <submittedName>
        <fullName evidence="2">YggT family protein</fullName>
    </submittedName>
</protein>
<dbReference type="Proteomes" id="UP000287798">
    <property type="component" value="Unassembled WGS sequence"/>
</dbReference>
<dbReference type="RefSeq" id="WP_125181524.1">
    <property type="nucleotide sequence ID" value="NZ_QZMU01000001.1"/>
</dbReference>
<dbReference type="EMBL" id="QZMU01000001">
    <property type="protein sequence ID" value="RRQ22184.1"/>
    <property type="molecule type" value="Genomic_DNA"/>
</dbReference>
<gene>
    <name evidence="2" type="ORF">D6C00_09610</name>
</gene>
<evidence type="ECO:0000313" key="3">
    <source>
        <dbReference type="Proteomes" id="UP000287798"/>
    </source>
</evidence>
<dbReference type="GO" id="GO:0016020">
    <property type="term" value="C:membrane"/>
    <property type="evidence" value="ECO:0007669"/>
    <property type="project" value="InterPro"/>
</dbReference>
<sequence length="96" mass="10764">MLRLLLGWLRADFYNPLSQFIVKVTNPAVIPLRRILPPLGRLDTATVVVMLVVQILGVALVMLVSGRPVQPYPLLAHSLLELVWCRWAFRCSSSPS</sequence>
<name>A0A426QK78_9GAMM</name>
<keyword evidence="3" id="KW-1185">Reference proteome</keyword>
<accession>A0A426QK78</accession>
<reference evidence="2 3" key="1">
    <citation type="journal article" date="2010" name="Int. J. Syst. Evol. Microbiol.">
        <title>Thiohalobacter thiocyanaticus gen. nov., sp. nov., a moderately halophilic, sulfur-oxidizing gammaproteobacterium from hypersaline lakes, that utilizes thiocyanate.</title>
        <authorList>
            <person name="Sorokin D.Y."/>
            <person name="Kovaleva O.L."/>
            <person name="Tourova T.P."/>
            <person name="Muyzer G."/>
        </authorList>
    </citation>
    <scope>NUCLEOTIDE SEQUENCE [LARGE SCALE GENOMIC DNA]</scope>
    <source>
        <strain evidence="2 3">Hrh1</strain>
    </source>
</reference>
<dbReference type="Pfam" id="PF02325">
    <property type="entry name" value="CCB3_YggT"/>
    <property type="match status" value="1"/>
</dbReference>
<dbReference type="AlphaFoldDB" id="A0A426QK78"/>
<evidence type="ECO:0000313" key="2">
    <source>
        <dbReference type="EMBL" id="RRQ22184.1"/>
    </source>
</evidence>
<proteinExistence type="predicted"/>
<organism evidence="2 3">
    <name type="scientific">Thiohalobacter thiocyanaticus</name>
    <dbReference type="NCBI Taxonomy" id="585455"/>
    <lineage>
        <taxon>Bacteria</taxon>
        <taxon>Pseudomonadati</taxon>
        <taxon>Pseudomonadota</taxon>
        <taxon>Gammaproteobacteria</taxon>
        <taxon>Thiohalobacterales</taxon>
        <taxon>Thiohalobacteraceae</taxon>
        <taxon>Thiohalobacter</taxon>
    </lineage>
</organism>
<feature type="transmembrane region" description="Helical" evidence="1">
    <location>
        <begin position="42"/>
        <end position="65"/>
    </location>
</feature>
<keyword evidence="1" id="KW-0472">Membrane</keyword>
<comment type="caution">
    <text evidence="2">The sequence shown here is derived from an EMBL/GenBank/DDBJ whole genome shotgun (WGS) entry which is preliminary data.</text>
</comment>